<protein>
    <submittedName>
        <fullName evidence="2">Uncharacterized protein</fullName>
    </submittedName>
</protein>
<dbReference type="AlphaFoldDB" id="A0A9N8PIK4"/>
<gene>
    <name evidence="2" type="ORF">AWRI4233_LOCUS5704</name>
</gene>
<reference evidence="2" key="1">
    <citation type="submission" date="2020-06" db="EMBL/GenBank/DDBJ databases">
        <authorList>
            <person name="Onetto C."/>
        </authorList>
    </citation>
    <scope>NUCLEOTIDE SEQUENCE</scope>
</reference>
<evidence type="ECO:0000313" key="3">
    <source>
        <dbReference type="Proteomes" id="UP000714618"/>
    </source>
</evidence>
<dbReference type="EMBL" id="CAIJEO010000007">
    <property type="protein sequence ID" value="CAD0096449.1"/>
    <property type="molecule type" value="Genomic_DNA"/>
</dbReference>
<evidence type="ECO:0000313" key="2">
    <source>
        <dbReference type="EMBL" id="CAD0096449.1"/>
    </source>
</evidence>
<accession>A0A9N8PIK4</accession>
<dbReference type="Proteomes" id="UP000714618">
    <property type="component" value="Unassembled WGS sequence"/>
</dbReference>
<organism evidence="2 3">
    <name type="scientific">Aureobasidium mustum</name>
    <dbReference type="NCBI Taxonomy" id="2773714"/>
    <lineage>
        <taxon>Eukaryota</taxon>
        <taxon>Fungi</taxon>
        <taxon>Dikarya</taxon>
        <taxon>Ascomycota</taxon>
        <taxon>Pezizomycotina</taxon>
        <taxon>Dothideomycetes</taxon>
        <taxon>Dothideomycetidae</taxon>
        <taxon>Dothideales</taxon>
        <taxon>Saccotheciaceae</taxon>
        <taxon>Aureobasidium</taxon>
    </lineage>
</organism>
<keyword evidence="3" id="KW-1185">Reference proteome</keyword>
<feature type="region of interest" description="Disordered" evidence="1">
    <location>
        <begin position="1"/>
        <end position="25"/>
    </location>
</feature>
<comment type="caution">
    <text evidence="2">The sequence shown here is derived from an EMBL/GenBank/DDBJ whole genome shotgun (WGS) entry which is preliminary data.</text>
</comment>
<evidence type="ECO:0000256" key="1">
    <source>
        <dbReference type="SAM" id="MobiDB-lite"/>
    </source>
</evidence>
<name>A0A9N8PIK4_9PEZI</name>
<sequence>MPSDKKRKADEELPTLDQSRAASNSTTSLTSVFTVYSLIYDPGPDAHIQELLGVYTGCELANAAAHKYYNKRRGKVSIPDELEPEHEDLDDGGYRWLEEYEEENEDVKNARSVVRLRHDGGLRFGGRYEDEYINVVWVERRELNPSTLPEAR</sequence>
<feature type="compositionally biased region" description="Polar residues" evidence="1">
    <location>
        <begin position="16"/>
        <end position="25"/>
    </location>
</feature>
<proteinExistence type="predicted"/>
<dbReference type="OrthoDB" id="3943861at2759"/>